<dbReference type="Proteomes" id="UP000449209">
    <property type="component" value="Unassembled WGS sequence"/>
</dbReference>
<dbReference type="SUPFAM" id="SSF53649">
    <property type="entry name" value="Alkaline phosphatase-like"/>
    <property type="match status" value="1"/>
</dbReference>
<keyword evidence="6 7" id="KW-0472">Membrane</keyword>
<comment type="pathway">
    <text evidence="2">Cell wall biogenesis; lipoteichoic acid biosynthesis.</text>
</comment>
<evidence type="ECO:0000313" key="9">
    <source>
        <dbReference type="EMBL" id="MYV16406.1"/>
    </source>
</evidence>
<keyword evidence="9" id="KW-0378">Hydrolase</keyword>
<accession>A0A6N9I1X8</accession>
<dbReference type="AlphaFoldDB" id="A0A6N9I1X8"/>
<evidence type="ECO:0000256" key="1">
    <source>
        <dbReference type="ARBA" id="ARBA00004651"/>
    </source>
</evidence>
<evidence type="ECO:0000256" key="5">
    <source>
        <dbReference type="ARBA" id="ARBA00022989"/>
    </source>
</evidence>
<reference evidence="9 10" key="1">
    <citation type="journal article" date="2019" name="Appl. Environ. Microbiol.">
        <title>Genetic determinants of hydroxycinnamic acid metabolism in heterofermentative lactobacilli.</title>
        <authorList>
            <person name="Gaur G."/>
            <person name="Oh J.H."/>
            <person name="Filannino P."/>
            <person name="Gobbetti M."/>
            <person name="van Pijkeren J.P."/>
            <person name="Ganzle M.G."/>
        </authorList>
    </citation>
    <scope>NUCLEOTIDE SEQUENCE [LARGE SCALE GENOMIC DNA]</scope>
    <source>
        <strain evidence="9 10">C5</strain>
    </source>
</reference>
<dbReference type="GO" id="GO:0005886">
    <property type="term" value="C:plasma membrane"/>
    <property type="evidence" value="ECO:0007669"/>
    <property type="project" value="UniProtKB-SubCell"/>
</dbReference>
<keyword evidence="4 7" id="KW-0812">Transmembrane</keyword>
<feature type="transmembrane region" description="Helical" evidence="7">
    <location>
        <begin position="360"/>
        <end position="379"/>
    </location>
</feature>
<dbReference type="CDD" id="cd16015">
    <property type="entry name" value="LTA_synthase"/>
    <property type="match status" value="1"/>
</dbReference>
<evidence type="ECO:0000256" key="2">
    <source>
        <dbReference type="ARBA" id="ARBA00004936"/>
    </source>
</evidence>
<dbReference type="PANTHER" id="PTHR47371">
    <property type="entry name" value="LIPOTEICHOIC ACID SYNTHASE"/>
    <property type="match status" value="1"/>
</dbReference>
<feature type="transmembrane region" description="Helical" evidence="7">
    <location>
        <begin position="391"/>
        <end position="410"/>
    </location>
</feature>
<comment type="subcellular location">
    <subcellularLocation>
        <location evidence="1">Cell membrane</location>
        <topology evidence="1">Multi-pass membrane protein</topology>
    </subcellularLocation>
</comment>
<protein>
    <submittedName>
        <fullName evidence="9">Sulfatase-like hydrolase/transferase</fullName>
    </submittedName>
</protein>
<gene>
    <name evidence="9" type="ORF">GB993_02570</name>
</gene>
<dbReference type="InterPro" id="IPR017850">
    <property type="entry name" value="Alkaline_phosphatase_core_sf"/>
</dbReference>
<dbReference type="GO" id="GO:0016740">
    <property type="term" value="F:transferase activity"/>
    <property type="evidence" value="ECO:0007669"/>
    <property type="project" value="UniProtKB-KW"/>
</dbReference>
<keyword evidence="9" id="KW-0808">Transferase</keyword>
<feature type="transmembrane region" description="Helical" evidence="7">
    <location>
        <begin position="139"/>
        <end position="160"/>
    </location>
</feature>
<dbReference type="EMBL" id="WEZQ01000003">
    <property type="protein sequence ID" value="MYV16406.1"/>
    <property type="molecule type" value="Genomic_DNA"/>
</dbReference>
<comment type="caution">
    <text evidence="9">The sequence shown here is derived from an EMBL/GenBank/DDBJ whole genome shotgun (WGS) entry which is preliminary data.</text>
</comment>
<evidence type="ECO:0000256" key="3">
    <source>
        <dbReference type="ARBA" id="ARBA00022475"/>
    </source>
</evidence>
<proteinExistence type="predicted"/>
<organism evidence="9 10">
    <name type="scientific">Furfurilactobacillus milii</name>
    <dbReference type="NCBI Taxonomy" id="2888272"/>
    <lineage>
        <taxon>Bacteria</taxon>
        <taxon>Bacillati</taxon>
        <taxon>Bacillota</taxon>
        <taxon>Bacilli</taxon>
        <taxon>Lactobacillales</taxon>
        <taxon>Lactobacillaceae</taxon>
        <taxon>Furfurilactobacillus</taxon>
    </lineage>
</organism>
<name>A0A6N9I1X8_9LACO</name>
<dbReference type="Gene3D" id="3.40.720.10">
    <property type="entry name" value="Alkaline Phosphatase, subunit A"/>
    <property type="match status" value="1"/>
</dbReference>
<feature type="transmembrane region" description="Helical" evidence="7">
    <location>
        <begin position="279"/>
        <end position="303"/>
    </location>
</feature>
<feature type="domain" description="Sulfatase N-terminal" evidence="8">
    <location>
        <begin position="491"/>
        <end position="757"/>
    </location>
</feature>
<sequence>MCLNSLIEKLFSAYTGQIFKNIYWIVLISSALFSHDLFSLNYETGVWGALLFFETGNYLRHYGVPTIKKSVIYFCLGFLGEIILNCSMSYISAIVHLNLSSSLRFVNGVNPFMIIAIIALFSIIMQLSHAKVFSDRQGLLNLYLLASGLFGYEMTYRWITEKYLQNVITKHATSLQNWKWYLLYAAIGLTLSCFVALIEVLTVNAPIFNRPQRYFKQLTFSSFLKELTLAKFKKVFKTHFWGILTFVSLYFVSYFSIVIMNPHFTTTTWIVLKPTSAWIAIFFLRQPIVLLNFVFFSAFYLLIRGLTNNFWFSYIITFAVSVLIIVATLIKMSLRNEPILPSEVVMVSGYADILKMVDPIVLISAIVGIIVLIALCVLLNKAVRIKKISMLRRLFYVLGSIVIFSTPLQFNHLGSVPNQISKTVQNAPSFYAQSVGVMLNGPVVQFLNNLDFKVMDKPSNYSKTTIDKIVHKYQKRAIVINKSRTSKLNQQTLIFNLSESFSDPRRVPHMTINENPMPNIDTIKERTTSGLMMSSGYGGGTANMEYQTLTGLSITNFSPTLPIPYTQLVPNAEYAPAITNLFSDSTGIHPYSGDMYDRIADYKKFKFNNFFYLGSKDKIDDQHYIGKNPYLSDETAYENTLQQLSRQKNSQFINLITMQNHMPFNNYYEHNQFKVSGTAFADKTTQEKIENYSKGISYTDSQVKDFITKIDRIQRPITVVWYGDHLPGIYNGLSANTYGQQLHQTDYFVYSNNFARSHGAKRLSYPITAPYEFPALAMEQMNVKVSPFYALETDLLHDTPAMSLSAKTFSTNTDNAAGQFTGSNGHIIPTSQLTHRQRILLHDFELIQYDITAGKHYVRNQNFMK</sequence>
<evidence type="ECO:0000256" key="7">
    <source>
        <dbReference type="SAM" id="Phobius"/>
    </source>
</evidence>
<dbReference type="InterPro" id="IPR050448">
    <property type="entry name" value="OpgB/LTA_synthase_biosynth"/>
</dbReference>
<evidence type="ECO:0000313" key="10">
    <source>
        <dbReference type="Proteomes" id="UP000449209"/>
    </source>
</evidence>
<keyword evidence="3" id="KW-1003">Cell membrane</keyword>
<dbReference type="Pfam" id="PF00884">
    <property type="entry name" value="Sulfatase"/>
    <property type="match status" value="1"/>
</dbReference>
<dbReference type="GO" id="GO:0016787">
    <property type="term" value="F:hydrolase activity"/>
    <property type="evidence" value="ECO:0007669"/>
    <property type="project" value="UniProtKB-KW"/>
</dbReference>
<evidence type="ECO:0000259" key="8">
    <source>
        <dbReference type="Pfam" id="PF00884"/>
    </source>
</evidence>
<feature type="transmembrane region" description="Helical" evidence="7">
    <location>
        <begin position="21"/>
        <end position="38"/>
    </location>
</feature>
<feature type="transmembrane region" description="Helical" evidence="7">
    <location>
        <begin position="180"/>
        <end position="203"/>
    </location>
</feature>
<dbReference type="PANTHER" id="PTHR47371:SF3">
    <property type="entry name" value="PHOSPHOGLYCEROL TRANSFERASE I"/>
    <property type="match status" value="1"/>
</dbReference>
<feature type="transmembrane region" description="Helical" evidence="7">
    <location>
        <begin position="109"/>
        <end position="127"/>
    </location>
</feature>
<dbReference type="InterPro" id="IPR000917">
    <property type="entry name" value="Sulfatase_N"/>
</dbReference>
<feature type="transmembrane region" description="Helical" evidence="7">
    <location>
        <begin position="44"/>
        <end position="59"/>
    </location>
</feature>
<keyword evidence="5 7" id="KW-1133">Transmembrane helix</keyword>
<feature type="transmembrane region" description="Helical" evidence="7">
    <location>
        <begin position="240"/>
        <end position="259"/>
    </location>
</feature>
<evidence type="ECO:0000256" key="6">
    <source>
        <dbReference type="ARBA" id="ARBA00023136"/>
    </source>
</evidence>
<evidence type="ECO:0000256" key="4">
    <source>
        <dbReference type="ARBA" id="ARBA00022692"/>
    </source>
</evidence>
<feature type="transmembrane region" description="Helical" evidence="7">
    <location>
        <begin position="310"/>
        <end position="330"/>
    </location>
</feature>
<feature type="transmembrane region" description="Helical" evidence="7">
    <location>
        <begin position="71"/>
        <end position="97"/>
    </location>
</feature>